<dbReference type="EMBL" id="JBHSIT010000004">
    <property type="protein sequence ID" value="MFC4908906.1"/>
    <property type="molecule type" value="Genomic_DNA"/>
</dbReference>
<keyword evidence="1 3" id="KW-0378">Hydrolase</keyword>
<dbReference type="Proteomes" id="UP001595872">
    <property type="component" value="Unassembled WGS sequence"/>
</dbReference>
<protein>
    <submittedName>
        <fullName evidence="3">Alpha/beta hydrolase fold domain-containing protein</fullName>
    </submittedName>
</protein>
<sequence>MAAWSPMCLPTPDGAITARLHRPPATDRWLVWAHGGSWRSGSSAEWHAPVSDLALAARATVVSVDYRLVPAHRHPDALRDVLAAVMWARVQTNLPVAVGGDSAGATLAADAALVLRDRGVRLAAQVLAYPPIDPACRAPSYRRAPAAFPDRDALRAAWAAYQGGRPHPGLYSTPAEAADLRGAPPAAIAVGVADPVIDDARDYAARLRRADVPVHLDEVPGLGHGAFLTSPSFRRRLAAAYVRLEENPR</sequence>
<evidence type="ECO:0000259" key="2">
    <source>
        <dbReference type="Pfam" id="PF07859"/>
    </source>
</evidence>
<gene>
    <name evidence="3" type="ORF">ACFPCY_16400</name>
</gene>
<feature type="domain" description="Alpha/beta hydrolase fold-3" evidence="2">
    <location>
        <begin position="30"/>
        <end position="227"/>
    </location>
</feature>
<dbReference type="GO" id="GO:0016787">
    <property type="term" value="F:hydrolase activity"/>
    <property type="evidence" value="ECO:0007669"/>
    <property type="project" value="UniProtKB-KW"/>
</dbReference>
<dbReference type="InterPro" id="IPR050300">
    <property type="entry name" value="GDXG_lipolytic_enzyme"/>
</dbReference>
<reference evidence="4" key="1">
    <citation type="journal article" date="2019" name="Int. J. Syst. Evol. Microbiol.">
        <title>The Global Catalogue of Microorganisms (GCM) 10K type strain sequencing project: providing services to taxonomists for standard genome sequencing and annotation.</title>
        <authorList>
            <consortium name="The Broad Institute Genomics Platform"/>
            <consortium name="The Broad Institute Genome Sequencing Center for Infectious Disease"/>
            <person name="Wu L."/>
            <person name="Ma J."/>
        </authorList>
    </citation>
    <scope>NUCLEOTIDE SEQUENCE [LARGE SCALE GENOMIC DNA]</scope>
    <source>
        <strain evidence="4">KLKA75</strain>
    </source>
</reference>
<dbReference type="PANTHER" id="PTHR48081">
    <property type="entry name" value="AB HYDROLASE SUPERFAMILY PROTEIN C4A8.06C"/>
    <property type="match status" value="1"/>
</dbReference>
<dbReference type="InterPro" id="IPR013094">
    <property type="entry name" value="AB_hydrolase_3"/>
</dbReference>
<evidence type="ECO:0000313" key="3">
    <source>
        <dbReference type="EMBL" id="MFC4908906.1"/>
    </source>
</evidence>
<evidence type="ECO:0000313" key="4">
    <source>
        <dbReference type="Proteomes" id="UP001595872"/>
    </source>
</evidence>
<comment type="caution">
    <text evidence="3">The sequence shown here is derived from an EMBL/GenBank/DDBJ whole genome shotgun (WGS) entry which is preliminary data.</text>
</comment>
<dbReference type="RefSeq" id="WP_378255964.1">
    <property type="nucleotide sequence ID" value="NZ_JBHSIT010000004.1"/>
</dbReference>
<dbReference type="Pfam" id="PF07859">
    <property type="entry name" value="Abhydrolase_3"/>
    <property type="match status" value="1"/>
</dbReference>
<dbReference type="SUPFAM" id="SSF53474">
    <property type="entry name" value="alpha/beta-Hydrolases"/>
    <property type="match status" value="1"/>
</dbReference>
<keyword evidence="4" id="KW-1185">Reference proteome</keyword>
<evidence type="ECO:0000256" key="1">
    <source>
        <dbReference type="ARBA" id="ARBA00022801"/>
    </source>
</evidence>
<dbReference type="Gene3D" id="3.40.50.1820">
    <property type="entry name" value="alpha/beta hydrolase"/>
    <property type="match status" value="1"/>
</dbReference>
<dbReference type="InterPro" id="IPR029058">
    <property type="entry name" value="AB_hydrolase_fold"/>
</dbReference>
<dbReference type="PANTHER" id="PTHR48081:SF8">
    <property type="entry name" value="ALPHA_BETA HYDROLASE FOLD-3 DOMAIN-CONTAINING PROTEIN-RELATED"/>
    <property type="match status" value="1"/>
</dbReference>
<organism evidence="3 4">
    <name type="scientific">Actinomadura gamaensis</name>
    <dbReference type="NCBI Taxonomy" id="1763541"/>
    <lineage>
        <taxon>Bacteria</taxon>
        <taxon>Bacillati</taxon>
        <taxon>Actinomycetota</taxon>
        <taxon>Actinomycetes</taxon>
        <taxon>Streptosporangiales</taxon>
        <taxon>Thermomonosporaceae</taxon>
        <taxon>Actinomadura</taxon>
    </lineage>
</organism>
<proteinExistence type="predicted"/>
<accession>A0ABV9TZD3</accession>
<name>A0ABV9TZD3_9ACTN</name>